<feature type="domain" description="Glutamine amidotransferase" evidence="1">
    <location>
        <begin position="53"/>
        <end position="182"/>
    </location>
</feature>
<gene>
    <name evidence="2" type="ORF">BTO20_01510</name>
</gene>
<evidence type="ECO:0000259" key="1">
    <source>
        <dbReference type="Pfam" id="PF00117"/>
    </source>
</evidence>
<dbReference type="CDD" id="cd01741">
    <property type="entry name" value="GATase1_1"/>
    <property type="match status" value="1"/>
</dbReference>
<dbReference type="Gene3D" id="3.40.50.880">
    <property type="match status" value="1"/>
</dbReference>
<dbReference type="PROSITE" id="PS51273">
    <property type="entry name" value="GATASE_TYPE_1"/>
    <property type="match status" value="1"/>
</dbReference>
<dbReference type="InterPro" id="IPR017926">
    <property type="entry name" value="GATASE"/>
</dbReference>
<dbReference type="EMBL" id="CP020809">
    <property type="protein sequence ID" value="ART67446.1"/>
    <property type="molecule type" value="Genomic_DNA"/>
</dbReference>
<dbReference type="KEGG" id="mdx:BTO20_01510"/>
<dbReference type="SUPFAM" id="SSF52317">
    <property type="entry name" value="Class I glutamine amidotransferase-like"/>
    <property type="match status" value="1"/>
</dbReference>
<dbReference type="Proteomes" id="UP000195331">
    <property type="component" value="Chromosome"/>
</dbReference>
<protein>
    <submittedName>
        <fullName evidence="2">Glutamine amidotransferase</fullName>
    </submittedName>
</protein>
<accession>A0A1Y0BX20</accession>
<dbReference type="InterPro" id="IPR029062">
    <property type="entry name" value="Class_I_gatase-like"/>
</dbReference>
<proteinExistence type="predicted"/>
<keyword evidence="3" id="KW-1185">Reference proteome</keyword>
<keyword evidence="2" id="KW-0315">Glutamine amidotransferase</keyword>
<evidence type="ECO:0000313" key="2">
    <source>
        <dbReference type="EMBL" id="ART67446.1"/>
    </source>
</evidence>
<reference evidence="2 3" key="1">
    <citation type="submission" date="2017-04" db="EMBL/GenBank/DDBJ databases">
        <title>Whole Genome Sequence of 1,4-Dioxane Degrading Bacterium Mycobacterium dioxanotrophicus PH-06.</title>
        <authorList>
            <person name="He Y."/>
        </authorList>
    </citation>
    <scope>NUCLEOTIDE SEQUENCE [LARGE SCALE GENOMIC DNA]</scope>
    <source>
        <strain evidence="2 3">PH-06</strain>
    </source>
</reference>
<dbReference type="InterPro" id="IPR044992">
    <property type="entry name" value="ChyE-like"/>
</dbReference>
<dbReference type="PANTHER" id="PTHR42695:SF5">
    <property type="entry name" value="GLUTAMINE AMIDOTRANSFERASE YLR126C-RELATED"/>
    <property type="match status" value="1"/>
</dbReference>
<name>A0A1Y0BX20_9MYCO</name>
<sequence length="241" mass="26069">MASKVLFIRNDPAEPGTTLGEAFAENGFDVDTFAVVPRDQLENPAIEVDFPDLTRYDVVVTMGGRWGVYDDALRATWVGAQMAALREAADAGVGLLGVCFGGQLLAQTFGGSVGQTDAPEVGWYDISTDDPQLIPPGPWFQWHFDRWTTPPGAVEIARNGNAPQAFVLGRTLGLQFHPELEPALLEVWMSEDEQGAAAAAVGLTHDDLRSRTKELADDSAARMRALVRGYLSRVLRAAPQS</sequence>
<dbReference type="GO" id="GO:0005829">
    <property type="term" value="C:cytosol"/>
    <property type="evidence" value="ECO:0007669"/>
    <property type="project" value="TreeGrafter"/>
</dbReference>
<organism evidence="2 3">
    <name type="scientific">Mycobacterium dioxanotrophicus</name>
    <dbReference type="NCBI Taxonomy" id="482462"/>
    <lineage>
        <taxon>Bacteria</taxon>
        <taxon>Bacillati</taxon>
        <taxon>Actinomycetota</taxon>
        <taxon>Actinomycetes</taxon>
        <taxon>Mycobacteriales</taxon>
        <taxon>Mycobacteriaceae</taxon>
        <taxon>Mycobacterium</taxon>
    </lineage>
</organism>
<dbReference type="RefSeq" id="WP_087072780.1">
    <property type="nucleotide sequence ID" value="NZ_CP020809.1"/>
</dbReference>
<dbReference type="GO" id="GO:0016740">
    <property type="term" value="F:transferase activity"/>
    <property type="evidence" value="ECO:0007669"/>
    <property type="project" value="UniProtKB-KW"/>
</dbReference>
<dbReference type="PANTHER" id="PTHR42695">
    <property type="entry name" value="GLUTAMINE AMIDOTRANSFERASE YLR126C-RELATED"/>
    <property type="match status" value="1"/>
</dbReference>
<dbReference type="OrthoDB" id="5196541at2"/>
<evidence type="ECO:0000313" key="3">
    <source>
        <dbReference type="Proteomes" id="UP000195331"/>
    </source>
</evidence>
<dbReference type="Pfam" id="PF00117">
    <property type="entry name" value="GATase"/>
    <property type="match status" value="1"/>
</dbReference>
<dbReference type="AlphaFoldDB" id="A0A1Y0BX20"/>
<keyword evidence="2" id="KW-0808">Transferase</keyword>